<proteinExistence type="predicted"/>
<dbReference type="InterPro" id="IPR019845">
    <property type="entry name" value="Squalene/phytoene_synthase_CS"/>
</dbReference>
<evidence type="ECO:0000256" key="1">
    <source>
        <dbReference type="ARBA" id="ARBA00022679"/>
    </source>
</evidence>
<dbReference type="Gene3D" id="1.10.600.10">
    <property type="entry name" value="Farnesyl Diphosphate Synthase"/>
    <property type="match status" value="1"/>
</dbReference>
<evidence type="ECO:0000313" key="7">
    <source>
        <dbReference type="EMBL" id="AKV83099.1"/>
    </source>
</evidence>
<sequence>MNKQLDEIFKRGSTTYYNSTLFFPPKIREDVTKLYAFVRVFDDLVDSVPQRREEFYALRKFYERERDGYNTGNAVLENFVELMRRKDFDEEWVEAFLNAMETDLHKRVYYTLGETLVYMYGSAEVIGLFMMKILDLPKEAEPYAKMLGRSMQYLNFIRDVKEDEYLGRQYLPVEDMERFGVEGLQCTDGFKEFMRFQVERYLDFEREAERGYRFIPNRYLIPIKTASEMYKWTGLTIRASPCIVLSRKVKPRKRKIVLSVMKNSVGVYLWRSLSSLVGLPTLR</sequence>
<dbReference type="EMBL" id="CP012173">
    <property type="protein sequence ID" value="AKV76359.1"/>
    <property type="molecule type" value="Genomic_DNA"/>
</dbReference>
<dbReference type="GO" id="GO:0008299">
    <property type="term" value="P:isoprenoid biosynthetic process"/>
    <property type="evidence" value="ECO:0007669"/>
    <property type="project" value="UniProtKB-ARBA"/>
</dbReference>
<dbReference type="PATRIC" id="fig|43687.5.peg.1118"/>
<dbReference type="Proteomes" id="UP000061362">
    <property type="component" value="Chromosome"/>
</dbReference>
<dbReference type="SFLD" id="SFLDG01018">
    <property type="entry name" value="Squalene/Phytoene_Synthase_Lik"/>
    <property type="match status" value="1"/>
</dbReference>
<dbReference type="GeneID" id="91755546"/>
<dbReference type="SFLD" id="SFLDG01212">
    <property type="entry name" value="Phytoene_synthase_like"/>
    <property type="match status" value="1"/>
</dbReference>
<dbReference type="OrthoDB" id="305023at2157"/>
<name>A0A088E7C0_9CREN</name>
<evidence type="ECO:0000313" key="11">
    <source>
        <dbReference type="Proteomes" id="UP000062398"/>
    </source>
</evidence>
<evidence type="ECO:0000313" key="4">
    <source>
        <dbReference type="EMBL" id="AKV76359.1"/>
    </source>
</evidence>
<dbReference type="Proteomes" id="UP000029084">
    <property type="component" value="Chromosome"/>
</dbReference>
<evidence type="ECO:0000313" key="2">
    <source>
        <dbReference type="EMBL" id="AIM27225.1"/>
    </source>
</evidence>
<gene>
    <name evidence="2" type="ORF">HA72_1075</name>
    <name evidence="3" type="ORF">MsedA_1088</name>
    <name evidence="4" type="ORF">MsedB_1090</name>
    <name evidence="5" type="ORF">MsedC_1088</name>
    <name evidence="6" type="ORF">MsedD_1089</name>
    <name evidence="7" type="ORF">MsedE_1091</name>
</gene>
<dbReference type="InterPro" id="IPR033904">
    <property type="entry name" value="Trans_IPPS_HH"/>
</dbReference>
<dbReference type="Proteomes" id="UP000056255">
    <property type="component" value="Chromosome"/>
</dbReference>
<dbReference type="InterPro" id="IPR008949">
    <property type="entry name" value="Isoprenoid_synthase_dom_sf"/>
</dbReference>
<dbReference type="Proteomes" id="UP000062398">
    <property type="component" value="Chromosome"/>
</dbReference>
<dbReference type="GO" id="GO:0051996">
    <property type="term" value="F:squalene synthase [NAD(P)H] activity"/>
    <property type="evidence" value="ECO:0007669"/>
    <property type="project" value="InterPro"/>
</dbReference>
<dbReference type="Proteomes" id="UP000062475">
    <property type="component" value="Chromosome"/>
</dbReference>
<evidence type="ECO:0000313" key="5">
    <source>
        <dbReference type="EMBL" id="AKV78610.1"/>
    </source>
</evidence>
<dbReference type="InterPro" id="IPR002060">
    <property type="entry name" value="Squ/phyt_synthse"/>
</dbReference>
<reference evidence="2 8" key="1">
    <citation type="journal article" date="2014" name="J. Bacteriol.">
        <title>Role of an Archaeal PitA Transporter in the Copper and Arsenic Resistance of Metallosphaera sedula, an Extreme Thermoacidophile.</title>
        <authorList>
            <person name="McCarthy S."/>
            <person name="Ai C."/>
            <person name="Wheaton G."/>
            <person name="Tevatia R."/>
            <person name="Eckrich V."/>
            <person name="Kelly R."/>
            <person name="Blum P."/>
        </authorList>
    </citation>
    <scope>NUCLEOTIDE SEQUENCE [LARGE SCALE GENOMIC DNA]</scope>
    <source>
        <strain evidence="2 8">CuR1</strain>
    </source>
</reference>
<keyword evidence="1" id="KW-0808">Transferase</keyword>
<dbReference type="Pfam" id="PF00494">
    <property type="entry name" value="SQS_PSY"/>
    <property type="match status" value="1"/>
</dbReference>
<dbReference type="AlphaFoldDB" id="A0A088E7C0"/>
<accession>A0A088E7C0</accession>
<dbReference type="SUPFAM" id="SSF48576">
    <property type="entry name" value="Terpenoid synthases"/>
    <property type="match status" value="1"/>
</dbReference>
<protein>
    <submittedName>
        <fullName evidence="2 3">Phytoene synthase</fullName>
    </submittedName>
</protein>
<dbReference type="EMBL" id="CP012172">
    <property type="protein sequence ID" value="AKV74119.1"/>
    <property type="molecule type" value="Genomic_DNA"/>
</dbReference>
<evidence type="ECO:0000313" key="12">
    <source>
        <dbReference type="Proteomes" id="UP000062475"/>
    </source>
</evidence>
<evidence type="ECO:0000313" key="10">
    <source>
        <dbReference type="Proteomes" id="UP000061362"/>
    </source>
</evidence>
<dbReference type="EMBL" id="CP012175">
    <property type="protein sequence ID" value="AKV80855.1"/>
    <property type="molecule type" value="Genomic_DNA"/>
</dbReference>
<dbReference type="SFLD" id="SFLDS00005">
    <property type="entry name" value="Isoprenoid_Synthase_Type_I"/>
    <property type="match status" value="1"/>
</dbReference>
<dbReference type="OMA" id="KLYCYRV"/>
<evidence type="ECO:0000313" key="8">
    <source>
        <dbReference type="Proteomes" id="UP000029084"/>
    </source>
</evidence>
<evidence type="ECO:0000313" key="9">
    <source>
        <dbReference type="Proteomes" id="UP000056255"/>
    </source>
</evidence>
<dbReference type="PANTHER" id="PTHR31480">
    <property type="entry name" value="BIFUNCTIONAL LYCOPENE CYCLASE/PHYTOENE SYNTHASE"/>
    <property type="match status" value="1"/>
</dbReference>
<dbReference type="RefSeq" id="WP_012021026.1">
    <property type="nucleotide sequence ID" value="NZ_AP019770.1"/>
</dbReference>
<dbReference type="EMBL" id="CP012174">
    <property type="protein sequence ID" value="AKV78610.1"/>
    <property type="molecule type" value="Genomic_DNA"/>
</dbReference>
<reference evidence="10 11" key="2">
    <citation type="journal article" date="2015" name="Genome Announc.">
        <title>Complete Genome Sequences of Evolved Arsenate-Resistant Metallosphaera sedula Strains.</title>
        <authorList>
            <person name="Ai C."/>
            <person name="McCarthy S."/>
            <person name="Schackwitz W."/>
            <person name="Martin J."/>
            <person name="Lipzen A."/>
            <person name="Blum P."/>
        </authorList>
    </citation>
    <scope>NUCLEOTIDE SEQUENCE [LARGE SCALE GENOMIC DNA]</scope>
    <source>
        <strain evidence="5 11">ARS120-1</strain>
        <strain evidence="6 10">ARS120-2</strain>
        <strain evidence="3 13">ARS50-1</strain>
        <strain evidence="4 12">ARS50-2</strain>
    </source>
</reference>
<dbReference type="Proteomes" id="UP000068832">
    <property type="component" value="Chromosome"/>
</dbReference>
<dbReference type="PROSITE" id="PS01045">
    <property type="entry name" value="SQUALEN_PHYTOEN_SYN_2"/>
    <property type="match status" value="1"/>
</dbReference>
<evidence type="ECO:0000313" key="13">
    <source>
        <dbReference type="Proteomes" id="UP000068832"/>
    </source>
</evidence>
<evidence type="ECO:0000313" key="3">
    <source>
        <dbReference type="EMBL" id="AKV74119.1"/>
    </source>
</evidence>
<dbReference type="GO" id="GO:0004311">
    <property type="term" value="F:geranylgeranyl diphosphate synthase activity"/>
    <property type="evidence" value="ECO:0007669"/>
    <property type="project" value="InterPro"/>
</dbReference>
<reference evidence="7 9" key="3">
    <citation type="submission" date="2015-07" db="EMBL/GenBank/DDBJ databases">
        <title>Physiological, transcriptional responses and genome re-sequencing of acid resistant extremely thermoacidophilic Metallosphaera sedula SARC-M1.</title>
        <authorList>
            <person name="Ai C."/>
            <person name="McCarthy S."/>
            <person name="Eckrich V."/>
            <person name="Rudrappa D."/>
            <person name="Qiu G."/>
            <person name="Blum P."/>
        </authorList>
    </citation>
    <scope>NUCLEOTIDE SEQUENCE [LARGE SCALE GENOMIC DNA]</scope>
    <source>
        <strain evidence="7 9">SARC-M1</strain>
    </source>
</reference>
<evidence type="ECO:0000313" key="6">
    <source>
        <dbReference type="EMBL" id="AKV80855.1"/>
    </source>
</evidence>
<organism evidence="2 8">
    <name type="scientific">Metallosphaera sedula</name>
    <dbReference type="NCBI Taxonomy" id="43687"/>
    <lineage>
        <taxon>Archaea</taxon>
        <taxon>Thermoproteota</taxon>
        <taxon>Thermoprotei</taxon>
        <taxon>Sulfolobales</taxon>
        <taxon>Sulfolobaceae</taxon>
        <taxon>Metallosphaera</taxon>
    </lineage>
</organism>
<dbReference type="CDD" id="cd00683">
    <property type="entry name" value="Trans_IPPS_HH"/>
    <property type="match status" value="1"/>
</dbReference>
<dbReference type="EMBL" id="CP012176">
    <property type="protein sequence ID" value="AKV83099.1"/>
    <property type="molecule type" value="Genomic_DNA"/>
</dbReference>
<dbReference type="EMBL" id="CP008822">
    <property type="protein sequence ID" value="AIM27225.1"/>
    <property type="molecule type" value="Genomic_DNA"/>
</dbReference>
<dbReference type="InterPro" id="IPR044843">
    <property type="entry name" value="Trans_IPPS_bact-type"/>
</dbReference>